<evidence type="ECO:0000256" key="3">
    <source>
        <dbReference type="ARBA" id="ARBA00011245"/>
    </source>
</evidence>
<evidence type="ECO:0000256" key="6">
    <source>
        <dbReference type="ARBA" id="ARBA00012529"/>
    </source>
</evidence>
<dbReference type="CDD" id="cd07396">
    <property type="entry name" value="MPP_Nbla03831"/>
    <property type="match status" value="1"/>
</dbReference>
<evidence type="ECO:0000256" key="12">
    <source>
        <dbReference type="ARBA" id="ARBA00032579"/>
    </source>
</evidence>
<evidence type="ECO:0000256" key="1">
    <source>
        <dbReference type="ARBA" id="ARBA00001946"/>
    </source>
</evidence>
<comment type="subunit">
    <text evidence="3">Monomer.</text>
</comment>
<dbReference type="SUPFAM" id="SSF56300">
    <property type="entry name" value="Metallo-dependent phosphatases"/>
    <property type="match status" value="1"/>
</dbReference>
<evidence type="ECO:0000313" key="19">
    <source>
        <dbReference type="Proteomes" id="UP001295444"/>
    </source>
</evidence>
<proteinExistence type="inferred from homology"/>
<name>A0AAD1S3G4_PELCU</name>
<evidence type="ECO:0000256" key="8">
    <source>
        <dbReference type="ARBA" id="ARBA00022723"/>
    </source>
</evidence>
<dbReference type="EMBL" id="OW240916">
    <property type="protein sequence ID" value="CAH2292019.1"/>
    <property type="molecule type" value="Genomic_DNA"/>
</dbReference>
<dbReference type="Pfam" id="PF00149">
    <property type="entry name" value="Metallophos"/>
    <property type="match status" value="1"/>
</dbReference>
<protein>
    <recommendedName>
        <fullName evidence="7">Manganese-dependent ADP-ribose/CDP-alcohol diphosphatase</fullName>
        <ecNumber evidence="5">3.6.1.13</ecNumber>
        <ecNumber evidence="4">3.6.1.16</ecNumber>
        <ecNumber evidence="6">3.6.1.53</ecNumber>
    </recommendedName>
    <alternativeName>
        <fullName evidence="12">ADPRibase-Mn</fullName>
    </alternativeName>
    <alternativeName>
        <fullName evidence="11">CDP-choline phosphohydrolase</fullName>
    </alternativeName>
</protein>
<dbReference type="EC" id="3.6.1.16" evidence="4"/>
<dbReference type="InterPro" id="IPR029052">
    <property type="entry name" value="Metallo-depent_PP-like"/>
</dbReference>
<dbReference type="GO" id="GO:0047734">
    <property type="term" value="F:CDP-glycerol diphosphatase activity"/>
    <property type="evidence" value="ECO:0007669"/>
    <property type="project" value="UniProtKB-EC"/>
</dbReference>
<evidence type="ECO:0000256" key="10">
    <source>
        <dbReference type="ARBA" id="ARBA00022833"/>
    </source>
</evidence>
<evidence type="ECO:0000256" key="2">
    <source>
        <dbReference type="ARBA" id="ARBA00006362"/>
    </source>
</evidence>
<dbReference type="InterPro" id="IPR004843">
    <property type="entry name" value="Calcineurin-like_PHP"/>
</dbReference>
<evidence type="ECO:0000256" key="4">
    <source>
        <dbReference type="ARBA" id="ARBA00012443"/>
    </source>
</evidence>
<evidence type="ECO:0000256" key="9">
    <source>
        <dbReference type="ARBA" id="ARBA00022801"/>
    </source>
</evidence>
<dbReference type="GO" id="GO:0030145">
    <property type="term" value="F:manganese ion binding"/>
    <property type="evidence" value="ECO:0007669"/>
    <property type="project" value="TreeGrafter"/>
</dbReference>
<dbReference type="GO" id="GO:0047631">
    <property type="term" value="F:ADP-ribose diphosphatase activity"/>
    <property type="evidence" value="ECO:0007669"/>
    <property type="project" value="UniProtKB-EC"/>
</dbReference>
<dbReference type="PANTHER" id="PTHR16509:SF9">
    <property type="entry name" value="MANGANESE-DEPENDENT ADP-RIBOSE_CDP-ALCOHOL DIPHOSPHATASE"/>
    <property type="match status" value="1"/>
</dbReference>
<evidence type="ECO:0000313" key="18">
    <source>
        <dbReference type="EMBL" id="CAH2292019.1"/>
    </source>
</evidence>
<comment type="catalytic activity">
    <reaction evidence="14">
        <text>CDP-choline + H2O = phosphocholine + CMP + 2 H(+)</text>
        <dbReference type="Rhea" id="RHEA:32487"/>
        <dbReference type="ChEBI" id="CHEBI:15377"/>
        <dbReference type="ChEBI" id="CHEBI:15378"/>
        <dbReference type="ChEBI" id="CHEBI:58779"/>
        <dbReference type="ChEBI" id="CHEBI:60377"/>
        <dbReference type="ChEBI" id="CHEBI:295975"/>
        <dbReference type="EC" id="3.6.1.53"/>
    </reaction>
</comment>
<keyword evidence="8" id="KW-0479">Metal-binding</keyword>
<dbReference type="Proteomes" id="UP001295444">
    <property type="component" value="Chromosome 05"/>
</dbReference>
<evidence type="ECO:0000256" key="14">
    <source>
        <dbReference type="ARBA" id="ARBA00047636"/>
    </source>
</evidence>
<keyword evidence="19" id="KW-1185">Reference proteome</keyword>
<feature type="domain" description="Calcineurin-like phosphoesterase" evidence="17">
    <location>
        <begin position="27"/>
        <end position="296"/>
    </location>
</feature>
<evidence type="ECO:0000256" key="11">
    <source>
        <dbReference type="ARBA" id="ARBA00030848"/>
    </source>
</evidence>
<evidence type="ECO:0000259" key="17">
    <source>
        <dbReference type="Pfam" id="PF00149"/>
    </source>
</evidence>
<comment type="catalytic activity">
    <reaction evidence="15">
        <text>ADP-D-ribose + H2O = D-ribose 5-phosphate + AMP + 2 H(+)</text>
        <dbReference type="Rhea" id="RHEA:10412"/>
        <dbReference type="ChEBI" id="CHEBI:15377"/>
        <dbReference type="ChEBI" id="CHEBI:15378"/>
        <dbReference type="ChEBI" id="CHEBI:57967"/>
        <dbReference type="ChEBI" id="CHEBI:78346"/>
        <dbReference type="ChEBI" id="CHEBI:456215"/>
        <dbReference type="EC" id="3.6.1.53"/>
    </reaction>
</comment>
<comment type="catalytic activity">
    <reaction evidence="13">
        <text>CDP-glycerol + H2O = sn-glycerol 3-phosphate + CMP + 2 H(+)</text>
        <dbReference type="Rhea" id="RHEA:21692"/>
        <dbReference type="ChEBI" id="CHEBI:15377"/>
        <dbReference type="ChEBI" id="CHEBI:15378"/>
        <dbReference type="ChEBI" id="CHEBI:57597"/>
        <dbReference type="ChEBI" id="CHEBI:58311"/>
        <dbReference type="ChEBI" id="CHEBI:60377"/>
        <dbReference type="EC" id="3.6.1.16"/>
    </reaction>
</comment>
<dbReference type="EC" id="3.6.1.13" evidence="5"/>
<evidence type="ECO:0000256" key="7">
    <source>
        <dbReference type="ARBA" id="ARBA00016378"/>
    </source>
</evidence>
<accession>A0AAD1S3G4</accession>
<evidence type="ECO:0000256" key="16">
    <source>
        <dbReference type="ARBA" id="ARBA00049546"/>
    </source>
</evidence>
<evidence type="ECO:0000256" key="13">
    <source>
        <dbReference type="ARBA" id="ARBA00047486"/>
    </source>
</evidence>
<dbReference type="GO" id="GO:0008663">
    <property type="term" value="F:2',3'-cyclic-nucleotide 2'-phosphodiesterase activity"/>
    <property type="evidence" value="ECO:0007669"/>
    <property type="project" value="TreeGrafter"/>
</dbReference>
<dbReference type="PANTHER" id="PTHR16509">
    <property type="match status" value="1"/>
</dbReference>
<gene>
    <name evidence="18" type="ORF">PECUL_23A043118</name>
</gene>
<dbReference type="AlphaFoldDB" id="A0AAD1S3G4"/>
<comment type="cofactor">
    <cofactor evidence="1">
        <name>Mg(2+)</name>
        <dbReference type="ChEBI" id="CHEBI:18420"/>
    </cofactor>
</comment>
<comment type="similarity">
    <text evidence="2">Belongs to the ADPRibase-Mn family.</text>
</comment>
<sequence>MATHKRAETLMDSVCEDMEEKLEPYFSFGIIADIQYADIDNGYNFMKTRMRYYRNSLTLLKEAIHEWDMESTKPKFILQLGDIIDGFNVPQKTSDTSLARILAEMEKLKIPFHHIWGNHEFYNFKRKYLMESKLNSKPLEDEIGQLTINEDTSETRSDQESFYGYHFSPYPGFRFLLIDCYDLSVIGRDTMSIKYGMSLKLLKEKNPNEDMNSPRGLEEEQFVQFNGGVSGAQLNWINSVLASSDEQDEKVVVIGHLPIHLDSTDAICLAWNYKEILSALQSHPCVIGYFAGHDHDGGYSVDASGIHHITLKGVIETPPENQAFGTMYMYEDKMVLKGRGLVLSRTLHYRNGRKEEPVH</sequence>
<reference evidence="18" key="1">
    <citation type="submission" date="2022-03" db="EMBL/GenBank/DDBJ databases">
        <authorList>
            <person name="Alioto T."/>
            <person name="Alioto T."/>
            <person name="Gomez Garrido J."/>
        </authorList>
    </citation>
    <scope>NUCLEOTIDE SEQUENCE</scope>
</reference>
<dbReference type="EC" id="3.6.1.53" evidence="6"/>
<dbReference type="InterPro" id="IPR041869">
    <property type="entry name" value="MPP_ADPRM"/>
</dbReference>
<evidence type="ECO:0000256" key="5">
    <source>
        <dbReference type="ARBA" id="ARBA00012453"/>
    </source>
</evidence>
<comment type="catalytic activity">
    <reaction evidence="16">
        <text>ADP-D-ribose + H2O = D-ribose 5-phosphate + AMP + 2 H(+)</text>
        <dbReference type="Rhea" id="RHEA:10412"/>
        <dbReference type="ChEBI" id="CHEBI:15377"/>
        <dbReference type="ChEBI" id="CHEBI:15378"/>
        <dbReference type="ChEBI" id="CHEBI:57967"/>
        <dbReference type="ChEBI" id="CHEBI:78346"/>
        <dbReference type="ChEBI" id="CHEBI:456215"/>
        <dbReference type="EC" id="3.6.1.13"/>
    </reaction>
</comment>
<keyword evidence="10" id="KW-0862">Zinc</keyword>
<dbReference type="Gene3D" id="3.60.21.10">
    <property type="match status" value="1"/>
</dbReference>
<organism evidence="18 19">
    <name type="scientific">Pelobates cultripes</name>
    <name type="common">Western spadefoot toad</name>
    <dbReference type="NCBI Taxonomy" id="61616"/>
    <lineage>
        <taxon>Eukaryota</taxon>
        <taxon>Metazoa</taxon>
        <taxon>Chordata</taxon>
        <taxon>Craniata</taxon>
        <taxon>Vertebrata</taxon>
        <taxon>Euteleostomi</taxon>
        <taxon>Amphibia</taxon>
        <taxon>Batrachia</taxon>
        <taxon>Anura</taxon>
        <taxon>Pelobatoidea</taxon>
        <taxon>Pelobatidae</taxon>
        <taxon>Pelobates</taxon>
    </lineage>
</organism>
<evidence type="ECO:0000256" key="15">
    <source>
        <dbReference type="ARBA" id="ARBA00047894"/>
    </source>
</evidence>
<keyword evidence="9" id="KW-0378">Hydrolase</keyword>